<evidence type="ECO:0000313" key="5">
    <source>
        <dbReference type="Proteomes" id="UP000694865"/>
    </source>
</evidence>
<dbReference type="SUPFAM" id="SSF55347">
    <property type="entry name" value="Glyceraldehyde-3-phosphate dehydrogenase-like, C-terminal domain"/>
    <property type="match status" value="1"/>
</dbReference>
<proteinExistence type="inferred from homology"/>
<name>A0ABM0GJR2_SACKO</name>
<dbReference type="InterPro" id="IPR036291">
    <property type="entry name" value="NAD(P)-bd_dom_sf"/>
</dbReference>
<dbReference type="GeneID" id="100368973"/>
<organism evidence="5 6">
    <name type="scientific">Saccoglossus kowalevskii</name>
    <name type="common">Acorn worm</name>
    <dbReference type="NCBI Taxonomy" id="10224"/>
    <lineage>
        <taxon>Eukaryota</taxon>
        <taxon>Metazoa</taxon>
        <taxon>Hemichordata</taxon>
        <taxon>Enteropneusta</taxon>
        <taxon>Harrimaniidae</taxon>
        <taxon>Saccoglossus</taxon>
    </lineage>
</organism>
<feature type="domain" description="GFO/IDH/MocA-like oxidoreductase" evidence="4">
    <location>
        <begin position="132"/>
        <end position="262"/>
    </location>
</feature>
<protein>
    <submittedName>
        <fullName evidence="6">Glucose-fructose oxidoreductase domain-containing protein 1-like</fullName>
    </submittedName>
</protein>
<evidence type="ECO:0000259" key="3">
    <source>
        <dbReference type="Pfam" id="PF01408"/>
    </source>
</evidence>
<dbReference type="InterPro" id="IPR000683">
    <property type="entry name" value="Gfo/Idh/MocA-like_OxRdtase_N"/>
</dbReference>
<dbReference type="Pfam" id="PF22725">
    <property type="entry name" value="GFO_IDH_MocA_C3"/>
    <property type="match status" value="1"/>
</dbReference>
<dbReference type="SUPFAM" id="SSF51735">
    <property type="entry name" value="NAD(P)-binding Rossmann-fold domains"/>
    <property type="match status" value="1"/>
</dbReference>
<gene>
    <name evidence="6" type="primary">LOC100368973</name>
</gene>
<evidence type="ECO:0000313" key="6">
    <source>
        <dbReference type="RefSeq" id="XP_002731374.1"/>
    </source>
</evidence>
<dbReference type="PANTHER" id="PTHR43818:SF11">
    <property type="entry name" value="BCDNA.GH03377"/>
    <property type="match status" value="1"/>
</dbReference>
<dbReference type="InterPro" id="IPR050463">
    <property type="entry name" value="Gfo/Idh/MocA_oxidrdct_glycsds"/>
</dbReference>
<keyword evidence="2" id="KW-0560">Oxidoreductase</keyword>
<dbReference type="PANTHER" id="PTHR43818">
    <property type="entry name" value="BCDNA.GH03377"/>
    <property type="match status" value="1"/>
</dbReference>
<evidence type="ECO:0000256" key="1">
    <source>
        <dbReference type="ARBA" id="ARBA00010928"/>
    </source>
</evidence>
<comment type="similarity">
    <text evidence="1">Belongs to the Gfo/Idh/MocA family.</text>
</comment>
<keyword evidence="5" id="KW-1185">Reference proteome</keyword>
<accession>A0ABM0GJR2</accession>
<dbReference type="Gene3D" id="3.30.360.10">
    <property type="entry name" value="Dihydrodipicolinate Reductase, domain 2"/>
    <property type="match status" value="1"/>
</dbReference>
<feature type="domain" description="Gfo/Idh/MocA-like oxidoreductase N-terminal" evidence="3">
    <location>
        <begin position="7"/>
        <end position="114"/>
    </location>
</feature>
<sequence length="397" mass="43837">MKMLPGVGLFGYGSLARAKISLLQAVGFKVEAVWAPTMELAKEIATDMNIPFYTNRVDDVLLNHNVDLVCISNPPIMHSQVAVKALGIGKHVMCEKPAGLNEIDAFKMVNAARYYPTLMSIMGHGLRFLPAFSRMKTLVRDGYVGVVQLCEIRVHCGSIIKEKYNWECDEGMGGGTLSVIGSHMIDIITYLINQKAIKVQGRLKTLVEQTAKINGIRRITSDDFCTFQMELDGGAFATITLNSHCSGVFSQELLIVGTKGRLAVREADLYGQSSGMTKEEIIVADSLLISEQQRLGVSDAVLKELPLPYFKGVLKLICALKDAFERREDKLSWDSEPVSMAATFEDGLYVQAVIDGVRRSNQTGLWEMVAMLTEEPDANPYLTSAAVHRSRHSFTFT</sequence>
<dbReference type="Gene3D" id="3.40.50.720">
    <property type="entry name" value="NAD(P)-binding Rossmann-like Domain"/>
    <property type="match status" value="1"/>
</dbReference>
<reference evidence="6" key="1">
    <citation type="submission" date="2025-08" db="UniProtKB">
        <authorList>
            <consortium name="RefSeq"/>
        </authorList>
    </citation>
    <scope>IDENTIFICATION</scope>
    <source>
        <tissue evidence="6">Testes</tissue>
    </source>
</reference>
<dbReference type="Pfam" id="PF01408">
    <property type="entry name" value="GFO_IDH_MocA"/>
    <property type="match status" value="1"/>
</dbReference>
<evidence type="ECO:0000256" key="2">
    <source>
        <dbReference type="ARBA" id="ARBA00023002"/>
    </source>
</evidence>
<dbReference type="RefSeq" id="XP_002731374.1">
    <property type="nucleotide sequence ID" value="XM_002731328.1"/>
</dbReference>
<dbReference type="Proteomes" id="UP000694865">
    <property type="component" value="Unplaced"/>
</dbReference>
<evidence type="ECO:0000259" key="4">
    <source>
        <dbReference type="Pfam" id="PF22725"/>
    </source>
</evidence>
<dbReference type="InterPro" id="IPR055170">
    <property type="entry name" value="GFO_IDH_MocA-like_dom"/>
</dbReference>